<dbReference type="Pfam" id="PF00356">
    <property type="entry name" value="LacI"/>
    <property type="match status" value="1"/>
</dbReference>
<organism evidence="5 6">
    <name type="scientific">Phytohabitans kaempferiae</name>
    <dbReference type="NCBI Taxonomy" id="1620943"/>
    <lineage>
        <taxon>Bacteria</taxon>
        <taxon>Bacillati</taxon>
        <taxon>Actinomycetota</taxon>
        <taxon>Actinomycetes</taxon>
        <taxon>Micromonosporales</taxon>
        <taxon>Micromonosporaceae</taxon>
    </lineage>
</organism>
<feature type="domain" description="HTH lacI-type" evidence="4">
    <location>
        <begin position="2"/>
        <end position="58"/>
    </location>
</feature>
<dbReference type="SMART" id="SM00354">
    <property type="entry name" value="HTH_LACI"/>
    <property type="match status" value="1"/>
</dbReference>
<evidence type="ECO:0000313" key="6">
    <source>
        <dbReference type="Proteomes" id="UP001589867"/>
    </source>
</evidence>
<gene>
    <name evidence="5" type="ORF">ACFFIA_16195</name>
</gene>
<dbReference type="PANTHER" id="PTHR30146:SF109">
    <property type="entry name" value="HTH-TYPE TRANSCRIPTIONAL REGULATOR GALS"/>
    <property type="match status" value="1"/>
</dbReference>
<dbReference type="PROSITE" id="PS50932">
    <property type="entry name" value="HTH_LACI_2"/>
    <property type="match status" value="1"/>
</dbReference>
<dbReference type="GO" id="GO:0003677">
    <property type="term" value="F:DNA binding"/>
    <property type="evidence" value="ECO:0007669"/>
    <property type="project" value="UniProtKB-KW"/>
</dbReference>
<proteinExistence type="predicted"/>
<dbReference type="InterPro" id="IPR028082">
    <property type="entry name" value="Peripla_BP_I"/>
</dbReference>
<protein>
    <submittedName>
        <fullName evidence="5">LacI family DNA-binding transcriptional regulator</fullName>
    </submittedName>
</protein>
<evidence type="ECO:0000256" key="3">
    <source>
        <dbReference type="ARBA" id="ARBA00023163"/>
    </source>
</evidence>
<dbReference type="RefSeq" id="WP_377251711.1">
    <property type="nucleotide sequence ID" value="NZ_JBHLUH010000026.1"/>
</dbReference>
<dbReference type="SUPFAM" id="SSF53822">
    <property type="entry name" value="Periplasmic binding protein-like I"/>
    <property type="match status" value="1"/>
</dbReference>
<dbReference type="InterPro" id="IPR010982">
    <property type="entry name" value="Lambda_DNA-bd_dom_sf"/>
</dbReference>
<keyword evidence="1" id="KW-0805">Transcription regulation</keyword>
<reference evidence="5 6" key="1">
    <citation type="submission" date="2024-09" db="EMBL/GenBank/DDBJ databases">
        <authorList>
            <person name="Sun Q."/>
            <person name="Mori K."/>
        </authorList>
    </citation>
    <scope>NUCLEOTIDE SEQUENCE [LARGE SCALE GENOMIC DNA]</scope>
    <source>
        <strain evidence="5 6">TBRC 3947</strain>
    </source>
</reference>
<keyword evidence="2 5" id="KW-0238">DNA-binding</keyword>
<dbReference type="CDD" id="cd01392">
    <property type="entry name" value="HTH_LacI"/>
    <property type="match status" value="1"/>
</dbReference>
<evidence type="ECO:0000256" key="2">
    <source>
        <dbReference type="ARBA" id="ARBA00023125"/>
    </source>
</evidence>
<evidence type="ECO:0000259" key="4">
    <source>
        <dbReference type="PROSITE" id="PS50932"/>
    </source>
</evidence>
<evidence type="ECO:0000256" key="1">
    <source>
        <dbReference type="ARBA" id="ARBA00023015"/>
    </source>
</evidence>
<dbReference type="EMBL" id="JBHLUH010000026">
    <property type="protein sequence ID" value="MFC0529196.1"/>
    <property type="molecule type" value="Genomic_DNA"/>
</dbReference>
<dbReference type="SUPFAM" id="SSF47413">
    <property type="entry name" value="lambda repressor-like DNA-binding domains"/>
    <property type="match status" value="1"/>
</dbReference>
<dbReference type="InterPro" id="IPR000843">
    <property type="entry name" value="HTH_LacI"/>
</dbReference>
<dbReference type="Proteomes" id="UP001589867">
    <property type="component" value="Unassembled WGS sequence"/>
</dbReference>
<keyword evidence="6" id="KW-1185">Reference proteome</keyword>
<dbReference type="CDD" id="cd06267">
    <property type="entry name" value="PBP1_LacI_sugar_binding-like"/>
    <property type="match status" value="1"/>
</dbReference>
<comment type="caution">
    <text evidence="5">The sequence shown here is derived from an EMBL/GenBank/DDBJ whole genome shotgun (WGS) entry which is preliminary data.</text>
</comment>
<dbReference type="PANTHER" id="PTHR30146">
    <property type="entry name" value="LACI-RELATED TRANSCRIPTIONAL REPRESSOR"/>
    <property type="match status" value="1"/>
</dbReference>
<name>A0ABV6M3B1_9ACTN</name>
<evidence type="ECO:0000313" key="5">
    <source>
        <dbReference type="EMBL" id="MFC0529196.1"/>
    </source>
</evidence>
<accession>A0ABV6M3B1</accession>
<sequence>MATQRDIARTAGVSLAVVSAVINGTTHTRMSETTRARVIQAMESLGYQPNHAARSLRLNRTGMIALILHKLDNPVYTQLLRGVYETAAERGDAVLLGDAEAMRSGSQFVARLLSHGTVDGILIRDDRLYDDEVMAELRSHPKPILTLDNARDHPWVGIDDHRGGEIATRFLLNLRHRRIVFLGGTEASRQRYLGYRQEMQQAGLEPAPHLATGFGEQAGADGLRQALQLPAAPTAVVVNNIMSAVGVLAAARDLGIAVPDQLSVVGIHDVGLMEHMRPAVTAVRMPMYELGRAGVHALYELMAGRPGTGGVIADPEPELVVRDSATALSGA</sequence>
<dbReference type="Pfam" id="PF13377">
    <property type="entry name" value="Peripla_BP_3"/>
    <property type="match status" value="1"/>
</dbReference>
<keyword evidence="3" id="KW-0804">Transcription</keyword>
<dbReference type="InterPro" id="IPR046335">
    <property type="entry name" value="LacI/GalR-like_sensor"/>
</dbReference>
<dbReference type="Gene3D" id="1.10.260.40">
    <property type="entry name" value="lambda repressor-like DNA-binding domains"/>
    <property type="match status" value="1"/>
</dbReference>
<dbReference type="Gene3D" id="3.40.50.2300">
    <property type="match status" value="2"/>
</dbReference>